<reference evidence="3" key="1">
    <citation type="submission" date="2016-05" db="EMBL/GenBank/DDBJ databases">
        <authorList>
            <person name="Naeem Raeece"/>
        </authorList>
    </citation>
    <scope>NUCLEOTIDE SEQUENCE [LARGE SCALE GENOMIC DNA]</scope>
</reference>
<dbReference type="AlphaFoldDB" id="A0A1A8VYF7"/>
<keyword evidence="1" id="KW-0175">Coiled coil</keyword>
<gene>
    <name evidence="2" type="ORF">PMALA_010630</name>
</gene>
<protein>
    <submittedName>
        <fullName evidence="2">Uncharacterized protein</fullName>
    </submittedName>
</protein>
<feature type="coiled-coil region" evidence="1">
    <location>
        <begin position="173"/>
        <end position="219"/>
    </location>
</feature>
<feature type="non-terminal residue" evidence="2">
    <location>
        <position position="339"/>
    </location>
</feature>
<dbReference type="Proteomes" id="UP000078597">
    <property type="component" value="Unassembled WGS sequence"/>
</dbReference>
<evidence type="ECO:0000313" key="2">
    <source>
        <dbReference type="EMBL" id="SBS84745.1"/>
    </source>
</evidence>
<proteinExistence type="predicted"/>
<dbReference type="VEuPathDB" id="PlasmoDB:PmUG01_08040800"/>
<dbReference type="EMBL" id="FLQW01000584">
    <property type="protein sequence ID" value="SBS84745.1"/>
    <property type="molecule type" value="Genomic_DNA"/>
</dbReference>
<sequence length="339" mass="41271">MDPQFSVESNAFIKEKQKRMQKKKQKQNHGDIYHFEEFTIGSNLEEWKEEYQKFLKNMNIMFINSHHNMFSACNQNNLERERVLAIENHKIYHRLKQKYDKKMEKVMNSRNQREYKNYQRHQLEKENEKKKKKMEVIIKDIINAALKIVRLGSNCGDYFFYENLFFLEKMFFLKKIKNINELVQNNAHNKEANYALSVINQKEKIIKDYTRECRKSSNKFCVYFDFLKRQKIDKFFLLNLRNVPGKEKNYSTEKYAYIYLLEYLTKQGEWSYINRKEYDNDKLGIQYGNGYLSYRSKILEQVDPVDISDIMERMGDKYLHVSQDEDTEKSHILFKNMNF</sequence>
<evidence type="ECO:0000313" key="3">
    <source>
        <dbReference type="Proteomes" id="UP000078597"/>
    </source>
</evidence>
<feature type="coiled-coil region" evidence="1">
    <location>
        <begin position="92"/>
        <end position="140"/>
    </location>
</feature>
<evidence type="ECO:0000256" key="1">
    <source>
        <dbReference type="SAM" id="Coils"/>
    </source>
</evidence>
<organism evidence="2 3">
    <name type="scientific">Plasmodium malariae</name>
    <dbReference type="NCBI Taxonomy" id="5858"/>
    <lineage>
        <taxon>Eukaryota</taxon>
        <taxon>Sar</taxon>
        <taxon>Alveolata</taxon>
        <taxon>Apicomplexa</taxon>
        <taxon>Aconoidasida</taxon>
        <taxon>Haemosporida</taxon>
        <taxon>Plasmodiidae</taxon>
        <taxon>Plasmodium</taxon>
        <taxon>Plasmodium (Plasmodium)</taxon>
    </lineage>
</organism>
<accession>A0A1A8VYF7</accession>
<name>A0A1A8VYF7_PLAMA</name>